<dbReference type="PRINTS" id="PR00320">
    <property type="entry name" value="GPROTEINBRPT"/>
</dbReference>
<evidence type="ECO:0000313" key="5">
    <source>
        <dbReference type="EMBL" id="KAI3424363.1"/>
    </source>
</evidence>
<organism evidence="5 6">
    <name type="scientific">Chlorella vulgaris</name>
    <name type="common">Green alga</name>
    <dbReference type="NCBI Taxonomy" id="3077"/>
    <lineage>
        <taxon>Eukaryota</taxon>
        <taxon>Viridiplantae</taxon>
        <taxon>Chlorophyta</taxon>
        <taxon>core chlorophytes</taxon>
        <taxon>Trebouxiophyceae</taxon>
        <taxon>Chlorellales</taxon>
        <taxon>Chlorellaceae</taxon>
        <taxon>Chlorella clade</taxon>
        <taxon>Chlorella</taxon>
    </lineage>
</organism>
<evidence type="ECO:0000256" key="3">
    <source>
        <dbReference type="PROSITE-ProRule" id="PRU00221"/>
    </source>
</evidence>
<feature type="repeat" description="WD" evidence="3">
    <location>
        <begin position="511"/>
        <end position="553"/>
    </location>
</feature>
<feature type="repeat" description="WD" evidence="3">
    <location>
        <begin position="379"/>
        <end position="420"/>
    </location>
</feature>
<dbReference type="SUPFAM" id="SSF82171">
    <property type="entry name" value="DPP6 N-terminal domain-like"/>
    <property type="match status" value="1"/>
</dbReference>
<feature type="repeat" description="WD" evidence="3">
    <location>
        <begin position="471"/>
        <end position="511"/>
    </location>
</feature>
<feature type="compositionally biased region" description="Low complexity" evidence="4">
    <location>
        <begin position="109"/>
        <end position="170"/>
    </location>
</feature>
<comment type="caution">
    <text evidence="5">The sequence shown here is derived from an EMBL/GenBank/DDBJ whole genome shotgun (WGS) entry which is preliminary data.</text>
</comment>
<evidence type="ECO:0000256" key="4">
    <source>
        <dbReference type="SAM" id="MobiDB-lite"/>
    </source>
</evidence>
<dbReference type="OrthoDB" id="408728at2759"/>
<dbReference type="InterPro" id="IPR015943">
    <property type="entry name" value="WD40/YVTN_repeat-like_dom_sf"/>
</dbReference>
<feature type="compositionally biased region" description="Polar residues" evidence="4">
    <location>
        <begin position="31"/>
        <end position="58"/>
    </location>
</feature>
<dbReference type="InterPro" id="IPR001680">
    <property type="entry name" value="WD40_rpt"/>
</dbReference>
<dbReference type="PROSITE" id="PS50294">
    <property type="entry name" value="WD_REPEATS_REGION"/>
    <property type="match status" value="3"/>
</dbReference>
<feature type="region of interest" description="Disordered" evidence="4">
    <location>
        <begin position="108"/>
        <end position="180"/>
    </location>
</feature>
<feature type="compositionally biased region" description="Basic and acidic residues" evidence="4">
    <location>
        <begin position="1"/>
        <end position="11"/>
    </location>
</feature>
<feature type="region of interest" description="Disordered" evidence="4">
    <location>
        <begin position="1"/>
        <end position="69"/>
    </location>
</feature>
<reference evidence="5" key="1">
    <citation type="journal article" date="2019" name="Plant J.">
        <title>Chlorella vulgaris genome assembly and annotation reveals the molecular basis for metabolic acclimation to high light conditions.</title>
        <authorList>
            <person name="Cecchin M."/>
            <person name="Marcolungo L."/>
            <person name="Rossato M."/>
            <person name="Girolomoni L."/>
            <person name="Cosentino E."/>
            <person name="Cuine S."/>
            <person name="Li-Beisson Y."/>
            <person name="Delledonne M."/>
            <person name="Ballottari M."/>
        </authorList>
    </citation>
    <scope>NUCLEOTIDE SEQUENCE</scope>
    <source>
        <strain evidence="5">211/11P</strain>
    </source>
</reference>
<evidence type="ECO:0000313" key="6">
    <source>
        <dbReference type="Proteomes" id="UP001055712"/>
    </source>
</evidence>
<dbReference type="InterPro" id="IPR036322">
    <property type="entry name" value="WD40_repeat_dom_sf"/>
</dbReference>
<name>A0A9D4TFQ8_CHLVU</name>
<evidence type="ECO:0000256" key="1">
    <source>
        <dbReference type="ARBA" id="ARBA00022574"/>
    </source>
</evidence>
<dbReference type="PROSITE" id="PS50082">
    <property type="entry name" value="WD_REPEATS_2"/>
    <property type="match status" value="3"/>
</dbReference>
<dbReference type="PROSITE" id="PS00678">
    <property type="entry name" value="WD_REPEATS_1"/>
    <property type="match status" value="1"/>
</dbReference>
<dbReference type="PANTHER" id="PTHR14221:SF0">
    <property type="entry name" value="WD REPEAT-CONTAINING PROTEIN 44"/>
    <property type="match status" value="1"/>
</dbReference>
<reference evidence="5" key="2">
    <citation type="submission" date="2020-11" db="EMBL/GenBank/DDBJ databases">
        <authorList>
            <person name="Cecchin M."/>
            <person name="Marcolungo L."/>
            <person name="Rossato M."/>
            <person name="Girolomoni L."/>
            <person name="Cosentino E."/>
            <person name="Cuine S."/>
            <person name="Li-Beisson Y."/>
            <person name="Delledonne M."/>
            <person name="Ballottari M."/>
        </authorList>
    </citation>
    <scope>NUCLEOTIDE SEQUENCE</scope>
    <source>
        <strain evidence="5">211/11P</strain>
        <tissue evidence="5">Whole cell</tissue>
    </source>
</reference>
<dbReference type="SUPFAM" id="SSF50978">
    <property type="entry name" value="WD40 repeat-like"/>
    <property type="match status" value="1"/>
</dbReference>
<dbReference type="InterPro" id="IPR020472">
    <property type="entry name" value="WD40_PAC1"/>
</dbReference>
<dbReference type="Pfam" id="PF00400">
    <property type="entry name" value="WD40"/>
    <property type="match status" value="4"/>
</dbReference>
<accession>A0A9D4TFQ8</accession>
<dbReference type="Gene3D" id="2.130.10.10">
    <property type="entry name" value="YVTN repeat-like/Quinoprotein amine dehydrogenase"/>
    <property type="match status" value="1"/>
</dbReference>
<dbReference type="Proteomes" id="UP001055712">
    <property type="component" value="Unassembled WGS sequence"/>
</dbReference>
<dbReference type="AlphaFoldDB" id="A0A9D4TFQ8"/>
<protein>
    <recommendedName>
        <fullName evidence="7">WD repeat-containing protein 44</fullName>
    </recommendedName>
</protein>
<dbReference type="SMART" id="SM00320">
    <property type="entry name" value="WD40"/>
    <property type="match status" value="7"/>
</dbReference>
<dbReference type="PANTHER" id="PTHR14221">
    <property type="entry name" value="WD REPEAT DOMAIN 44"/>
    <property type="match status" value="1"/>
</dbReference>
<proteinExistence type="predicted"/>
<keyword evidence="6" id="KW-1185">Reference proteome</keyword>
<keyword evidence="1 3" id="KW-0853">WD repeat</keyword>
<sequence>MGSRRSTRDSTVDSLPSGSTELYESADELDTVSQSSRAPSLSVRQRSTDITSRSSSAASERGPGQDTVRLAASPSAFLAAAAAAEQLQDVSLEDRTIAAVHTTVPFAGQQQQQQQQPQQQQTAAPQQQQVQQQPQPQQPGRRLSAKQAAAARSSSSDNGPAAARAPAPGGSVFSVPSASAPTTGIYGIPSEMFRIKDLDAGKEYSLDQRYWIKDIDTGNVYVLDGGAEAGSTAADSGRVTELLSGKELSVNEFEGALGYFREPQPAPQPHFIMAAAADGGKGDGSVGASMQQAAQKSIKGLSSGATWVKASVGGMISNLKASPRSDGGSSPAAADGGIEARGSQAVPALVDDRQGQPVKVQVYRKSYKELTDLRLVQQIPAHQGVVWTMKFSRNGKYLATAGQDCAIRVWEVRAARGCSSAPDVPYVAEAAAGSDSSAPAAAAAAAAGSGSSGQLADPAVELLQQRPYRVYCGHKQDVLDLCWSKTQFLLSASMDKTVRLWHISMDECLRVFKHTDFVTAIDFHPLDDKMFLSGSIDGKVRLWNIPEQRVVSWQDVHEMVTAVTYCLDGRKAVVGTMKGKCRFYTIESATLEYEAQLDVKNKRGQHARGKKITGLAFLPSEPGKLLITSNDSRVRLYDGYSLRCKYKGHTNRNTQIRASFSPGGDYITCGSDDGWVYVWGTRKSGMPPSGTGASFQRQLDNPLSKEKNSSYECFQANGDIVTVAVFAPGSCHRSEESMSPSAGALRHQRSNSLGDQAEGEVALAAARARGQVLVTAGYTGEIRIYENIGLPQWL</sequence>
<evidence type="ECO:0008006" key="7">
    <source>
        <dbReference type="Google" id="ProtNLM"/>
    </source>
</evidence>
<evidence type="ECO:0000256" key="2">
    <source>
        <dbReference type="ARBA" id="ARBA00022737"/>
    </source>
</evidence>
<dbReference type="InterPro" id="IPR019775">
    <property type="entry name" value="WD40_repeat_CS"/>
</dbReference>
<keyword evidence="2" id="KW-0677">Repeat</keyword>
<gene>
    <name evidence="5" type="ORF">D9Q98_009916</name>
</gene>
<dbReference type="EMBL" id="SIDB01000013">
    <property type="protein sequence ID" value="KAI3424363.1"/>
    <property type="molecule type" value="Genomic_DNA"/>
</dbReference>
<dbReference type="InterPro" id="IPR040324">
    <property type="entry name" value="WDR44/Dgr2"/>
</dbReference>